<evidence type="ECO:0000313" key="5">
    <source>
        <dbReference type="Proteomes" id="UP000677228"/>
    </source>
</evidence>
<proteinExistence type="inferred from homology"/>
<evidence type="ECO:0000259" key="2">
    <source>
        <dbReference type="Pfam" id="PF05199"/>
    </source>
</evidence>
<organism evidence="3 5">
    <name type="scientific">Didymodactylos carnosus</name>
    <dbReference type="NCBI Taxonomy" id="1234261"/>
    <lineage>
        <taxon>Eukaryota</taxon>
        <taxon>Metazoa</taxon>
        <taxon>Spiralia</taxon>
        <taxon>Gnathifera</taxon>
        <taxon>Rotifera</taxon>
        <taxon>Eurotatoria</taxon>
        <taxon>Bdelloidea</taxon>
        <taxon>Philodinida</taxon>
        <taxon>Philodinidae</taxon>
        <taxon>Didymodactylos</taxon>
    </lineage>
</organism>
<evidence type="ECO:0000313" key="4">
    <source>
        <dbReference type="EMBL" id="CAF4067481.1"/>
    </source>
</evidence>
<dbReference type="PANTHER" id="PTHR11552:SF213">
    <property type="entry name" value="DEHYDROGENASE, PUTATIVE-RELATED"/>
    <property type="match status" value="1"/>
</dbReference>
<dbReference type="GO" id="GO:0050660">
    <property type="term" value="F:flavin adenine dinucleotide binding"/>
    <property type="evidence" value="ECO:0007669"/>
    <property type="project" value="InterPro"/>
</dbReference>
<dbReference type="InterPro" id="IPR036188">
    <property type="entry name" value="FAD/NAD-bd_sf"/>
</dbReference>
<dbReference type="Proteomes" id="UP000677228">
    <property type="component" value="Unassembled WGS sequence"/>
</dbReference>
<dbReference type="SUPFAM" id="SSF51905">
    <property type="entry name" value="FAD/NAD(P)-binding domain"/>
    <property type="match status" value="1"/>
</dbReference>
<dbReference type="Proteomes" id="UP000682733">
    <property type="component" value="Unassembled WGS sequence"/>
</dbReference>
<comment type="similarity">
    <text evidence="1">Belongs to the GMC oxidoreductase family.</text>
</comment>
<reference evidence="3" key="1">
    <citation type="submission" date="2021-02" db="EMBL/GenBank/DDBJ databases">
        <authorList>
            <person name="Nowell W R."/>
        </authorList>
    </citation>
    <scope>NUCLEOTIDE SEQUENCE</scope>
</reference>
<dbReference type="EMBL" id="CAJNOK010017273">
    <property type="protein sequence ID" value="CAF1260954.1"/>
    <property type="molecule type" value="Genomic_DNA"/>
</dbReference>
<dbReference type="Gene3D" id="3.30.560.10">
    <property type="entry name" value="Glucose Oxidase, domain 3"/>
    <property type="match status" value="1"/>
</dbReference>
<dbReference type="PANTHER" id="PTHR11552">
    <property type="entry name" value="GLUCOSE-METHANOL-CHOLINE GMC OXIDOREDUCTASE"/>
    <property type="match status" value="1"/>
</dbReference>
<dbReference type="SUPFAM" id="SSF54373">
    <property type="entry name" value="FAD-linked reductases, C-terminal domain"/>
    <property type="match status" value="1"/>
</dbReference>
<dbReference type="InterPro" id="IPR012132">
    <property type="entry name" value="GMC_OxRdtase"/>
</dbReference>
<gene>
    <name evidence="3" type="ORF">OVA965_LOCUS26725</name>
    <name evidence="4" type="ORF">TMI583_LOCUS27465</name>
</gene>
<dbReference type="GO" id="GO:0016614">
    <property type="term" value="F:oxidoreductase activity, acting on CH-OH group of donors"/>
    <property type="evidence" value="ECO:0007669"/>
    <property type="project" value="InterPro"/>
</dbReference>
<evidence type="ECO:0000256" key="1">
    <source>
        <dbReference type="ARBA" id="ARBA00010790"/>
    </source>
</evidence>
<sequence>MQDHHEVTYILKMKQDWNFLTGCTFGATDDDPCLAEYFETRKNFYASNGNPIAWLHSAKPSLHLPETYMTVIPFRFNGFRAGFFEYVSSATPNYLTVNNVETHSKNNMGTVEIKSQDPFQIPLIQFQLFNEHDDDLSRMVQNLQYVRKLLNRKPLSKYIEEEVSPGSNVTSTADLEEHVRKNAWGHHGCCSAKMGSSADKMAVVDSKGRVRNIKNLRIIDISIFPIAMGWFPTLPIYLASEKLADDIATHYGR</sequence>
<name>A0A8S2EMW5_9BILA</name>
<dbReference type="EMBL" id="CAJOBA010038827">
    <property type="protein sequence ID" value="CAF4067481.1"/>
    <property type="molecule type" value="Genomic_DNA"/>
</dbReference>
<comment type="caution">
    <text evidence="3">The sequence shown here is derived from an EMBL/GenBank/DDBJ whole genome shotgun (WGS) entry which is preliminary data.</text>
</comment>
<dbReference type="Pfam" id="PF05199">
    <property type="entry name" value="GMC_oxred_C"/>
    <property type="match status" value="1"/>
</dbReference>
<accession>A0A8S2EMW5</accession>
<dbReference type="AlphaFoldDB" id="A0A8S2EMW5"/>
<feature type="domain" description="Glucose-methanol-choline oxidoreductase C-terminal" evidence="2">
    <location>
        <begin position="108"/>
        <end position="238"/>
    </location>
</feature>
<dbReference type="InterPro" id="IPR007867">
    <property type="entry name" value="GMC_OxRtase_C"/>
</dbReference>
<protein>
    <recommendedName>
        <fullName evidence="2">Glucose-methanol-choline oxidoreductase C-terminal domain-containing protein</fullName>
    </recommendedName>
</protein>
<evidence type="ECO:0000313" key="3">
    <source>
        <dbReference type="EMBL" id="CAF1260954.1"/>
    </source>
</evidence>